<dbReference type="Proteomes" id="UP000000417">
    <property type="component" value="Chromosome"/>
</dbReference>
<dbReference type="OrthoDB" id="9784984at2"/>
<dbReference type="HOGENOM" id="CLU_979790_0_0_9"/>
<dbReference type="KEGG" id="sth:STH2113"/>
<dbReference type="InterPro" id="IPR013325">
    <property type="entry name" value="RNA_pol_sigma_r2"/>
</dbReference>
<dbReference type="GO" id="GO:0016987">
    <property type="term" value="F:sigma factor activity"/>
    <property type="evidence" value="ECO:0007669"/>
    <property type="project" value="UniProtKB-KW"/>
</dbReference>
<keyword evidence="3" id="KW-0238">DNA-binding</keyword>
<dbReference type="SUPFAM" id="SSF88946">
    <property type="entry name" value="Sigma2 domain of RNA polymerase sigma factors"/>
    <property type="match status" value="1"/>
</dbReference>
<evidence type="ECO:0000313" key="7">
    <source>
        <dbReference type="EMBL" id="BAD41098.1"/>
    </source>
</evidence>
<reference evidence="7 8" key="1">
    <citation type="journal article" date="2004" name="Nucleic Acids Res.">
        <title>Genome sequence of Symbiobacterium thermophilum, an uncultivable bacterium that depends on microbial commensalism.</title>
        <authorList>
            <person name="Ueda K."/>
            <person name="Yamashita A."/>
            <person name="Ishikawa J."/>
            <person name="Shimada M."/>
            <person name="Watsuji T."/>
            <person name="Morimura K."/>
            <person name="Ikeda H."/>
            <person name="Hattori M."/>
            <person name="Beppu T."/>
        </authorList>
    </citation>
    <scope>NUCLEOTIDE SEQUENCE [LARGE SCALE GENOMIC DNA]</scope>
    <source>
        <strain evidence="8">T / IAM 14863</strain>
    </source>
</reference>
<keyword evidence="4" id="KW-0804">Transcription</keyword>
<dbReference type="InterPro" id="IPR007627">
    <property type="entry name" value="RNA_pol_sigma70_r2"/>
</dbReference>
<dbReference type="Gene3D" id="1.10.1740.10">
    <property type="match status" value="1"/>
</dbReference>
<evidence type="ECO:0000256" key="3">
    <source>
        <dbReference type="ARBA" id="ARBA00023125"/>
    </source>
</evidence>
<dbReference type="AlphaFoldDB" id="Q67MJ5"/>
<feature type="transmembrane region" description="Helical" evidence="5">
    <location>
        <begin position="207"/>
        <end position="227"/>
    </location>
</feature>
<dbReference type="STRING" id="292459.STH2113"/>
<keyword evidence="5" id="KW-1133">Transmembrane helix</keyword>
<dbReference type="Pfam" id="PF04542">
    <property type="entry name" value="Sigma70_r2"/>
    <property type="match status" value="1"/>
</dbReference>
<feature type="transmembrane region" description="Helical" evidence="5">
    <location>
        <begin position="181"/>
        <end position="200"/>
    </location>
</feature>
<feature type="transmembrane region" description="Helical" evidence="5">
    <location>
        <begin position="150"/>
        <end position="169"/>
    </location>
</feature>
<keyword evidence="1" id="KW-0805">Transcription regulation</keyword>
<dbReference type="GO" id="GO:0003677">
    <property type="term" value="F:DNA binding"/>
    <property type="evidence" value="ECO:0007669"/>
    <property type="project" value="UniProtKB-KW"/>
</dbReference>
<evidence type="ECO:0000256" key="1">
    <source>
        <dbReference type="ARBA" id="ARBA00023015"/>
    </source>
</evidence>
<keyword evidence="5" id="KW-0812">Transmembrane</keyword>
<organism evidence="7 8">
    <name type="scientific">Symbiobacterium thermophilum (strain DSM 24528 / JCM 14929 / IAM 14863 / T)</name>
    <dbReference type="NCBI Taxonomy" id="292459"/>
    <lineage>
        <taxon>Bacteria</taxon>
        <taxon>Bacillati</taxon>
        <taxon>Bacillota</taxon>
        <taxon>Clostridia</taxon>
        <taxon>Eubacteriales</taxon>
        <taxon>Symbiobacteriaceae</taxon>
        <taxon>Symbiobacterium</taxon>
    </lineage>
</organism>
<name>Q67MJ5_SYMTH</name>
<feature type="transmembrane region" description="Helical" evidence="5">
    <location>
        <begin position="256"/>
        <end position="274"/>
    </location>
</feature>
<feature type="domain" description="RNA polymerase sigma-70 region 2" evidence="6">
    <location>
        <begin position="27"/>
        <end position="91"/>
    </location>
</feature>
<protein>
    <submittedName>
        <fullName evidence="7">Conserved domain protein</fullName>
    </submittedName>
</protein>
<accession>Q67MJ5</accession>
<feature type="transmembrane region" description="Helical" evidence="5">
    <location>
        <begin position="112"/>
        <end position="129"/>
    </location>
</feature>
<dbReference type="InterPro" id="IPR039425">
    <property type="entry name" value="RNA_pol_sigma-70-like"/>
</dbReference>
<dbReference type="GO" id="GO:0006352">
    <property type="term" value="P:DNA-templated transcription initiation"/>
    <property type="evidence" value="ECO:0007669"/>
    <property type="project" value="InterPro"/>
</dbReference>
<evidence type="ECO:0000259" key="6">
    <source>
        <dbReference type="Pfam" id="PF04542"/>
    </source>
</evidence>
<evidence type="ECO:0000256" key="2">
    <source>
        <dbReference type="ARBA" id="ARBA00023082"/>
    </source>
</evidence>
<dbReference type="PANTHER" id="PTHR43133:SF8">
    <property type="entry name" value="RNA POLYMERASE SIGMA FACTOR HI_1459-RELATED"/>
    <property type="match status" value="1"/>
</dbReference>
<dbReference type="PANTHER" id="PTHR43133">
    <property type="entry name" value="RNA POLYMERASE ECF-TYPE SIGMA FACTO"/>
    <property type="match status" value="1"/>
</dbReference>
<evidence type="ECO:0000313" key="8">
    <source>
        <dbReference type="Proteomes" id="UP000000417"/>
    </source>
</evidence>
<keyword evidence="5" id="KW-0472">Membrane</keyword>
<evidence type="ECO:0000256" key="5">
    <source>
        <dbReference type="SAM" id="Phobius"/>
    </source>
</evidence>
<keyword evidence="8" id="KW-1185">Reference proteome</keyword>
<evidence type="ECO:0000256" key="4">
    <source>
        <dbReference type="ARBA" id="ARBA00023163"/>
    </source>
</evidence>
<proteinExistence type="predicted"/>
<dbReference type="EMBL" id="AP006840">
    <property type="protein sequence ID" value="BAD41098.1"/>
    <property type="molecule type" value="Genomic_DNA"/>
</dbReference>
<dbReference type="eggNOG" id="COG1595">
    <property type="taxonomic scope" value="Bacteria"/>
</dbReference>
<keyword evidence="2" id="KW-0731">Sigma factor</keyword>
<gene>
    <name evidence="7" type="ordered locus">STH2113</name>
</gene>
<sequence length="284" mass="31438">MKAGEAMTDEDLIRQLQQGSQAAVEPLVRRYHRPLVAYFYRLSHDYHLAQDLAQECLFRLVSRADQYRYPLPLKPWIYRIAVNLWRDVRKSAAYRQGAAALPLDRAVVRAEVLGPLILMGLTASVLLLDQRVDERWGASPRGLHGLFLQRWLLTAAYYVLAIGLFIWLAGARAGDVSEVRVFASSLVTGALFSGACHLFHHLSGSPVAGWAAGLAVYFVTLAIATIWCPYDSVYQLWLPFAGLSDATAQELALSKGVYALAGLALLGMSARLLTVPERLIRGND</sequence>